<dbReference type="InterPro" id="IPR013747">
    <property type="entry name" value="ACP_syn_III_C"/>
</dbReference>
<accession>A0A6H9YJE6</accession>
<dbReference type="Proteomes" id="UP000468735">
    <property type="component" value="Unassembled WGS sequence"/>
</dbReference>
<dbReference type="SUPFAM" id="SSF53901">
    <property type="entry name" value="Thiolase-like"/>
    <property type="match status" value="1"/>
</dbReference>
<dbReference type="GO" id="GO:0044550">
    <property type="term" value="P:secondary metabolite biosynthetic process"/>
    <property type="evidence" value="ECO:0007669"/>
    <property type="project" value="TreeGrafter"/>
</dbReference>
<dbReference type="EMBL" id="WBMT01000010">
    <property type="protein sequence ID" value="KAB2346963.1"/>
    <property type="molecule type" value="Genomic_DNA"/>
</dbReference>
<evidence type="ECO:0000259" key="4">
    <source>
        <dbReference type="Pfam" id="PF08545"/>
    </source>
</evidence>
<dbReference type="InterPro" id="IPR013751">
    <property type="entry name" value="ACP_syn_III_N"/>
</dbReference>
<sequence length="350" mass="37704">MRIDDMYLAGIGVYVPEQVSTDQAVERGWYDPADQEASGMLAVTVADETPAPDMAINAARQAIEMSGLEVDDFAGLFHSNVHYQGPDGWSAHHYVLRKTLDTPVPAMELRQGCNGMLAGIQLGTCYLRAVPDRTALLLTSGDNFSTPAVDRWRSSKRFILGDGGAAVVVAKHGGFARIVAAASQSNPEMEELHRGGETLFPPGITLGQKMDLETRMEYWRKQWASGVTPPMGHMGDLVRGAVDTALNDAGMSLSDITRVAHVHFAAEALREMYMDPLGIDEGKHGTWEFARRMGHAGAVDAVAGLHHLWTSGQVGEGDHVLLLGATPGMEAGCAIVEILQSADQRTEALK</sequence>
<feature type="domain" description="Beta-ketoacyl-[acyl-carrier-protein] synthase III N-terminal" evidence="4">
    <location>
        <begin position="108"/>
        <end position="186"/>
    </location>
</feature>
<dbReference type="OrthoDB" id="7055207at2"/>
<dbReference type="Pfam" id="PF08541">
    <property type="entry name" value="ACP_syn_III_C"/>
    <property type="match status" value="1"/>
</dbReference>
<evidence type="ECO:0000256" key="2">
    <source>
        <dbReference type="ARBA" id="ARBA00023315"/>
    </source>
</evidence>
<feature type="domain" description="Beta-ketoacyl-[acyl-carrier-protein] synthase III C-terminal" evidence="3">
    <location>
        <begin position="246"/>
        <end position="338"/>
    </location>
</feature>
<gene>
    <name evidence="5" type="ORF">F8566_22510</name>
</gene>
<evidence type="ECO:0000259" key="3">
    <source>
        <dbReference type="Pfam" id="PF08541"/>
    </source>
</evidence>
<evidence type="ECO:0000256" key="1">
    <source>
        <dbReference type="ARBA" id="ARBA00022679"/>
    </source>
</evidence>
<keyword evidence="2" id="KW-0012">Acyltransferase</keyword>
<dbReference type="InterPro" id="IPR016039">
    <property type="entry name" value="Thiolase-like"/>
</dbReference>
<dbReference type="Pfam" id="PF08545">
    <property type="entry name" value="ACP_syn_III"/>
    <property type="match status" value="1"/>
</dbReference>
<evidence type="ECO:0000313" key="6">
    <source>
        <dbReference type="Proteomes" id="UP000468735"/>
    </source>
</evidence>
<evidence type="ECO:0000313" key="5">
    <source>
        <dbReference type="EMBL" id="KAB2346963.1"/>
    </source>
</evidence>
<proteinExistence type="predicted"/>
<name>A0A6H9YJE6_9ACTN</name>
<dbReference type="GO" id="GO:0004315">
    <property type="term" value="F:3-oxoacyl-[acyl-carrier-protein] synthase activity"/>
    <property type="evidence" value="ECO:0007669"/>
    <property type="project" value="InterPro"/>
</dbReference>
<dbReference type="AlphaFoldDB" id="A0A6H9YJE6"/>
<dbReference type="CDD" id="cd00827">
    <property type="entry name" value="init_cond_enzymes"/>
    <property type="match status" value="1"/>
</dbReference>
<dbReference type="PANTHER" id="PTHR34069">
    <property type="entry name" value="3-OXOACYL-[ACYL-CARRIER-PROTEIN] SYNTHASE 3"/>
    <property type="match status" value="1"/>
</dbReference>
<keyword evidence="6" id="KW-1185">Reference proteome</keyword>
<dbReference type="GO" id="GO:0006633">
    <property type="term" value="P:fatty acid biosynthetic process"/>
    <property type="evidence" value="ECO:0007669"/>
    <property type="project" value="InterPro"/>
</dbReference>
<dbReference type="PANTHER" id="PTHR34069:SF2">
    <property type="entry name" value="BETA-KETOACYL-[ACYL-CARRIER-PROTEIN] SYNTHASE III"/>
    <property type="match status" value="1"/>
</dbReference>
<dbReference type="RefSeq" id="WP_151562928.1">
    <property type="nucleotide sequence ID" value="NZ_WBMT01000010.1"/>
</dbReference>
<dbReference type="Gene3D" id="3.40.47.10">
    <property type="match status" value="2"/>
</dbReference>
<reference evidence="5 6" key="1">
    <citation type="submission" date="2019-09" db="EMBL/GenBank/DDBJ databases">
        <title>Actinomadura physcomitrii sp. nov., a novel actinomycete isolated from moss [Physcomitrium sphaericum (Ludw) Fuernr].</title>
        <authorList>
            <person name="Zhuang X."/>
            <person name="Liu C."/>
        </authorList>
    </citation>
    <scope>NUCLEOTIDE SEQUENCE [LARGE SCALE GENOMIC DNA]</scope>
    <source>
        <strain evidence="5 6">HMC1</strain>
    </source>
</reference>
<organism evidence="5 6">
    <name type="scientific">Actinomadura rudentiformis</name>
    <dbReference type="NCBI Taxonomy" id="359158"/>
    <lineage>
        <taxon>Bacteria</taxon>
        <taxon>Bacillati</taxon>
        <taxon>Actinomycetota</taxon>
        <taxon>Actinomycetes</taxon>
        <taxon>Streptosporangiales</taxon>
        <taxon>Thermomonosporaceae</taxon>
        <taxon>Actinomadura</taxon>
    </lineage>
</organism>
<comment type="caution">
    <text evidence="5">The sequence shown here is derived from an EMBL/GenBank/DDBJ whole genome shotgun (WGS) entry which is preliminary data.</text>
</comment>
<protein>
    <submittedName>
        <fullName evidence="5">3-oxoacyl-ACP synthase</fullName>
    </submittedName>
</protein>
<keyword evidence="1" id="KW-0808">Transferase</keyword>